<reference evidence="3 5" key="1">
    <citation type="journal article" date="2012" name="Nature">
        <title>Algal genomes reveal evolutionary mosaicism and the fate of nucleomorphs.</title>
        <authorList>
            <consortium name="DOE Joint Genome Institute"/>
            <person name="Curtis B.A."/>
            <person name="Tanifuji G."/>
            <person name="Burki F."/>
            <person name="Gruber A."/>
            <person name="Irimia M."/>
            <person name="Maruyama S."/>
            <person name="Arias M.C."/>
            <person name="Ball S.G."/>
            <person name="Gile G.H."/>
            <person name="Hirakawa Y."/>
            <person name="Hopkins J.F."/>
            <person name="Kuo A."/>
            <person name="Rensing S.A."/>
            <person name="Schmutz J."/>
            <person name="Symeonidi A."/>
            <person name="Elias M."/>
            <person name="Eveleigh R.J."/>
            <person name="Herman E.K."/>
            <person name="Klute M.J."/>
            <person name="Nakayama T."/>
            <person name="Obornik M."/>
            <person name="Reyes-Prieto A."/>
            <person name="Armbrust E.V."/>
            <person name="Aves S.J."/>
            <person name="Beiko R.G."/>
            <person name="Coutinho P."/>
            <person name="Dacks J.B."/>
            <person name="Durnford D.G."/>
            <person name="Fast N.M."/>
            <person name="Green B.R."/>
            <person name="Grisdale C.J."/>
            <person name="Hempel F."/>
            <person name="Henrissat B."/>
            <person name="Hoppner M.P."/>
            <person name="Ishida K."/>
            <person name="Kim E."/>
            <person name="Koreny L."/>
            <person name="Kroth P.G."/>
            <person name="Liu Y."/>
            <person name="Malik S.B."/>
            <person name="Maier U.G."/>
            <person name="McRose D."/>
            <person name="Mock T."/>
            <person name="Neilson J.A."/>
            <person name="Onodera N.T."/>
            <person name="Poole A.M."/>
            <person name="Pritham E.J."/>
            <person name="Richards T.A."/>
            <person name="Rocap G."/>
            <person name="Roy S.W."/>
            <person name="Sarai C."/>
            <person name="Schaack S."/>
            <person name="Shirato S."/>
            <person name="Slamovits C.H."/>
            <person name="Spencer D.F."/>
            <person name="Suzuki S."/>
            <person name="Worden A.Z."/>
            <person name="Zauner S."/>
            <person name="Barry K."/>
            <person name="Bell C."/>
            <person name="Bharti A.K."/>
            <person name="Crow J.A."/>
            <person name="Grimwood J."/>
            <person name="Kramer R."/>
            <person name="Lindquist E."/>
            <person name="Lucas S."/>
            <person name="Salamov A."/>
            <person name="McFadden G.I."/>
            <person name="Lane C.E."/>
            <person name="Keeling P.J."/>
            <person name="Gray M.W."/>
            <person name="Grigoriev I.V."/>
            <person name="Archibald J.M."/>
        </authorList>
    </citation>
    <scope>NUCLEOTIDE SEQUENCE</scope>
    <source>
        <strain evidence="3 5">CCMP2712</strain>
    </source>
</reference>
<feature type="coiled-coil region" evidence="1">
    <location>
        <begin position="175"/>
        <end position="316"/>
    </location>
</feature>
<keyword evidence="1" id="KW-0175">Coiled coil</keyword>
<feature type="region of interest" description="Disordered" evidence="2">
    <location>
        <begin position="475"/>
        <end position="501"/>
    </location>
</feature>
<feature type="region of interest" description="Disordered" evidence="2">
    <location>
        <begin position="85"/>
        <end position="112"/>
    </location>
</feature>
<feature type="compositionally biased region" description="Basic and acidic residues" evidence="2">
    <location>
        <begin position="483"/>
        <end position="493"/>
    </location>
</feature>
<evidence type="ECO:0000313" key="5">
    <source>
        <dbReference type="Proteomes" id="UP000011087"/>
    </source>
</evidence>
<evidence type="ECO:0000313" key="4">
    <source>
        <dbReference type="EnsemblProtists" id="EKX47847"/>
    </source>
</evidence>
<organism evidence="3">
    <name type="scientific">Guillardia theta (strain CCMP2712)</name>
    <name type="common">Cryptophyte</name>
    <dbReference type="NCBI Taxonomy" id="905079"/>
    <lineage>
        <taxon>Eukaryota</taxon>
        <taxon>Cryptophyceae</taxon>
        <taxon>Pyrenomonadales</taxon>
        <taxon>Geminigeraceae</taxon>
        <taxon>Guillardia</taxon>
    </lineage>
</organism>
<dbReference type="HOGENOM" id="CLU_361883_0_0_1"/>
<dbReference type="GeneID" id="17304480"/>
<feature type="coiled-coil region" evidence="1">
    <location>
        <begin position="531"/>
        <end position="579"/>
    </location>
</feature>
<dbReference type="PaxDb" id="55529-EKX47847"/>
<feature type="region of interest" description="Disordered" evidence="2">
    <location>
        <begin position="753"/>
        <end position="773"/>
    </location>
</feature>
<reference evidence="4" key="3">
    <citation type="submission" date="2015-06" db="UniProtKB">
        <authorList>
            <consortium name="EnsemblProtists"/>
        </authorList>
    </citation>
    <scope>IDENTIFICATION</scope>
</reference>
<feature type="region of interest" description="Disordered" evidence="2">
    <location>
        <begin position="1"/>
        <end position="65"/>
    </location>
</feature>
<reference evidence="5" key="2">
    <citation type="submission" date="2012-11" db="EMBL/GenBank/DDBJ databases">
        <authorList>
            <person name="Kuo A."/>
            <person name="Curtis B.A."/>
            <person name="Tanifuji G."/>
            <person name="Burki F."/>
            <person name="Gruber A."/>
            <person name="Irimia M."/>
            <person name="Maruyama S."/>
            <person name="Arias M.C."/>
            <person name="Ball S.G."/>
            <person name="Gile G.H."/>
            <person name="Hirakawa Y."/>
            <person name="Hopkins J.F."/>
            <person name="Rensing S.A."/>
            <person name="Schmutz J."/>
            <person name="Symeonidi A."/>
            <person name="Elias M."/>
            <person name="Eveleigh R.J."/>
            <person name="Herman E.K."/>
            <person name="Klute M.J."/>
            <person name="Nakayama T."/>
            <person name="Obornik M."/>
            <person name="Reyes-Prieto A."/>
            <person name="Armbrust E.V."/>
            <person name="Aves S.J."/>
            <person name="Beiko R.G."/>
            <person name="Coutinho P."/>
            <person name="Dacks J.B."/>
            <person name="Durnford D.G."/>
            <person name="Fast N.M."/>
            <person name="Green B.R."/>
            <person name="Grisdale C."/>
            <person name="Hempe F."/>
            <person name="Henrissat B."/>
            <person name="Hoppner M.P."/>
            <person name="Ishida K.-I."/>
            <person name="Kim E."/>
            <person name="Koreny L."/>
            <person name="Kroth P.G."/>
            <person name="Liu Y."/>
            <person name="Malik S.-B."/>
            <person name="Maier U.G."/>
            <person name="McRose D."/>
            <person name="Mock T."/>
            <person name="Neilson J.A."/>
            <person name="Onodera N.T."/>
            <person name="Poole A.M."/>
            <person name="Pritham E.J."/>
            <person name="Richards T.A."/>
            <person name="Rocap G."/>
            <person name="Roy S.W."/>
            <person name="Sarai C."/>
            <person name="Schaack S."/>
            <person name="Shirato S."/>
            <person name="Slamovits C.H."/>
            <person name="Spencer D.F."/>
            <person name="Suzuki S."/>
            <person name="Worden A.Z."/>
            <person name="Zauner S."/>
            <person name="Barry K."/>
            <person name="Bell C."/>
            <person name="Bharti A.K."/>
            <person name="Crow J.A."/>
            <person name="Grimwood J."/>
            <person name="Kramer R."/>
            <person name="Lindquist E."/>
            <person name="Lucas S."/>
            <person name="Salamov A."/>
            <person name="McFadden G.I."/>
            <person name="Lane C.E."/>
            <person name="Keeling P.J."/>
            <person name="Gray M.W."/>
            <person name="Grigoriev I.V."/>
            <person name="Archibald J.M."/>
        </authorList>
    </citation>
    <scope>NUCLEOTIDE SEQUENCE</scope>
    <source>
        <strain evidence="5">CCMP2712</strain>
    </source>
</reference>
<dbReference type="AlphaFoldDB" id="L1JHR9"/>
<keyword evidence="5" id="KW-1185">Reference proteome</keyword>
<dbReference type="OMA" id="ENDMSIR"/>
<gene>
    <name evidence="3" type="ORF">GUITHDRAFT_137222</name>
</gene>
<dbReference type="KEGG" id="gtt:GUITHDRAFT_137222"/>
<protein>
    <submittedName>
        <fullName evidence="3 4">Uncharacterized protein</fullName>
    </submittedName>
</protein>
<dbReference type="Proteomes" id="UP000011087">
    <property type="component" value="Unassembled WGS sequence"/>
</dbReference>
<dbReference type="EnsemblProtists" id="EKX47847">
    <property type="protein sequence ID" value="EKX47847"/>
    <property type="gene ID" value="GUITHDRAFT_137222"/>
</dbReference>
<evidence type="ECO:0000256" key="1">
    <source>
        <dbReference type="SAM" id="Coils"/>
    </source>
</evidence>
<sequence>MSRGQNIGERLRPISFSEAHESQRRIKAMYKSISNRKRILAPDDRSRSRKSFGEGAGSFEESVKQGGHKDKMLWRKMSVKTRVGAWGSDQEDMSDCEDSRCSSSSSRQEARAKHDEVNRWKLEAEKSVMIAEELKMMVLGLFIFAIADGVCNKIIEREKEIDSLKSRQEGDPLDALHVRRELKQCRREIENLSRKVMAEKERAECAEERLGESEYLREMLTMKMKKLQEEVRSMKERMRREFDHEHEAIQAEMLRIEHEKIELEERLERANLMIEAEQKLSSEQRTSHEAEREQLKQALLQAGDELKEIKDQVKKELDSQRGSTELEVLQERLAEESKQKLVYLECYQRESEEMKVKDLECDRLRAEISTLSYEMEMKQRENESLQRDVEMIRREEREARSINEQLQVQLNNREQEYVETIQRLNSLQRKQQALCEIQEYGTQTEQVLTCNEACIQTLTCESGCESYSQTEEKEVGQAQTQTHRQEYRDRDLQTEDGTDSNFHIRDACMDRNPFAGGELGAPGEVEGLEEREDLKAKIAQHVEEIESLKLQVNTLRLDLDSKRRELRQNNRLMEALDEVDLLVRKQTEEKERRAAEMQSLDLFLSHVSALPDMFAPSQAEKVSLAGENLDSTSTSDEMSVMATREISLETRSEERRAACKELMKLGMEPERGVLYGDRRAPEAREDPDDSQCLALAEQEAEISSDFQVGNSAGLQLEAIDALLCRDVHAEEHEHEHEHGIGFEGASSFIQFDSDDDIEVDSLASSEASSEDEE</sequence>
<feature type="coiled-coil region" evidence="1">
    <location>
        <begin position="347"/>
        <end position="430"/>
    </location>
</feature>
<evidence type="ECO:0000256" key="2">
    <source>
        <dbReference type="SAM" id="MobiDB-lite"/>
    </source>
</evidence>
<dbReference type="RefSeq" id="XP_005834827.1">
    <property type="nucleotide sequence ID" value="XM_005834770.1"/>
</dbReference>
<accession>L1JHR9</accession>
<proteinExistence type="predicted"/>
<evidence type="ECO:0000313" key="3">
    <source>
        <dbReference type="EMBL" id="EKX47847.1"/>
    </source>
</evidence>
<dbReference type="EMBL" id="JH992988">
    <property type="protein sequence ID" value="EKX47847.1"/>
    <property type="molecule type" value="Genomic_DNA"/>
</dbReference>
<name>L1JHR9_GUITC</name>